<dbReference type="Gene3D" id="3.30.70.1990">
    <property type="match status" value="1"/>
</dbReference>
<feature type="chain" id="PRO_5041394642" evidence="1">
    <location>
        <begin position="21"/>
        <end position="479"/>
    </location>
</feature>
<evidence type="ECO:0000313" key="3">
    <source>
        <dbReference type="Proteomes" id="UP001174936"/>
    </source>
</evidence>
<name>A0AA39XTI7_9PEZI</name>
<dbReference type="AlphaFoldDB" id="A0AA39XTI7"/>
<dbReference type="Gene3D" id="1.10.405.20">
    <property type="match status" value="1"/>
</dbReference>
<evidence type="ECO:0000256" key="1">
    <source>
        <dbReference type="SAM" id="SignalP"/>
    </source>
</evidence>
<protein>
    <submittedName>
        <fullName evidence="2">Uncharacterized protein</fullName>
    </submittedName>
</protein>
<dbReference type="Gene3D" id="3.50.50.60">
    <property type="entry name" value="FAD/NAD(P)-binding domain"/>
    <property type="match status" value="1"/>
</dbReference>
<feature type="signal peptide" evidence="1">
    <location>
        <begin position="1"/>
        <end position="20"/>
    </location>
</feature>
<dbReference type="Pfam" id="PF13450">
    <property type="entry name" value="NAD_binding_8"/>
    <property type="match status" value="1"/>
</dbReference>
<evidence type="ECO:0000313" key="2">
    <source>
        <dbReference type="EMBL" id="KAK0639962.1"/>
    </source>
</evidence>
<keyword evidence="1" id="KW-0732">Signal</keyword>
<keyword evidence="3" id="KW-1185">Reference proteome</keyword>
<organism evidence="2 3">
    <name type="scientific">Cercophora newfieldiana</name>
    <dbReference type="NCBI Taxonomy" id="92897"/>
    <lineage>
        <taxon>Eukaryota</taxon>
        <taxon>Fungi</taxon>
        <taxon>Dikarya</taxon>
        <taxon>Ascomycota</taxon>
        <taxon>Pezizomycotina</taxon>
        <taxon>Sordariomycetes</taxon>
        <taxon>Sordariomycetidae</taxon>
        <taxon>Sordariales</taxon>
        <taxon>Lasiosphaeriaceae</taxon>
        <taxon>Cercophora</taxon>
    </lineage>
</organism>
<reference evidence="2" key="1">
    <citation type="submission" date="2023-06" db="EMBL/GenBank/DDBJ databases">
        <title>Genome-scale phylogeny and comparative genomics of the fungal order Sordariales.</title>
        <authorList>
            <consortium name="Lawrence Berkeley National Laboratory"/>
            <person name="Hensen N."/>
            <person name="Bonometti L."/>
            <person name="Westerberg I."/>
            <person name="Brannstrom I.O."/>
            <person name="Guillou S."/>
            <person name="Cros-Aarteil S."/>
            <person name="Calhoun S."/>
            <person name="Haridas S."/>
            <person name="Kuo A."/>
            <person name="Mondo S."/>
            <person name="Pangilinan J."/>
            <person name="Riley R."/>
            <person name="Labutti K."/>
            <person name="Andreopoulos B."/>
            <person name="Lipzen A."/>
            <person name="Chen C."/>
            <person name="Yanf M."/>
            <person name="Daum C."/>
            <person name="Ng V."/>
            <person name="Clum A."/>
            <person name="Steindorff A."/>
            <person name="Ohm R."/>
            <person name="Martin F."/>
            <person name="Silar P."/>
            <person name="Natvig D."/>
            <person name="Lalanne C."/>
            <person name="Gautier V."/>
            <person name="Ament-Velasquez S.L."/>
            <person name="Kruys A."/>
            <person name="Hutchinson M.I."/>
            <person name="Powell A.J."/>
            <person name="Barry K."/>
            <person name="Miller A.N."/>
            <person name="Grigoriev I.V."/>
            <person name="Debuchy R."/>
            <person name="Gladieux P."/>
            <person name="Thoren M.H."/>
            <person name="Johannesson H."/>
        </authorList>
    </citation>
    <scope>NUCLEOTIDE SEQUENCE</scope>
    <source>
        <strain evidence="2">SMH2532-1</strain>
    </source>
</reference>
<sequence length="479" mass="50852">MQSKLSFPLSFLSLLSSATAAVIDPSSFASNAILLRDVVVIGGGSSGTYAAVNLKRAGHSVALIEKEARLGGHVDTFQDPATGGIFDYGVVALLNTSFVRDYFAFFQEPLMDIPASNPGALDAFANLRTDAKNVTLPPTVPWTDAAAVFGAILGYSAQISQYPFLVGGYNLPNPVPADLLLPFGDFLAKYNLTAFANMAFRFDQGMGNILATTTLYAFKYLPKTTVDAFVGLAPPPVMSATLNFQGLYDKALAYLGSGTNAFVNSHVLAIDRSGPRVLVAVLTPSGPRLISAKKLLVAIQPKASSLQGLGLDLSVQENNIFGQFNNSYYWDIVIKNSGIPPNVGVTNVDLNASLAIAPMPGLYGFAPAPLPGYTNAYYGSPSFRTDAQVKAETLAAVKKYVAANGLPATSPQIVGFNSHAPFWLTVSPSKIASGFYSQLNALQGQRNTWWTGATWVAHDSTAIWDWSEATLLPALKGSL</sequence>
<gene>
    <name evidence="2" type="ORF">B0T16DRAFT_423987</name>
</gene>
<dbReference type="SUPFAM" id="SSF51905">
    <property type="entry name" value="FAD/NAD(P)-binding domain"/>
    <property type="match status" value="1"/>
</dbReference>
<proteinExistence type="predicted"/>
<accession>A0AA39XTI7</accession>
<comment type="caution">
    <text evidence="2">The sequence shown here is derived from an EMBL/GenBank/DDBJ whole genome shotgun (WGS) entry which is preliminary data.</text>
</comment>
<dbReference type="InterPro" id="IPR036188">
    <property type="entry name" value="FAD/NAD-bd_sf"/>
</dbReference>
<dbReference type="Proteomes" id="UP001174936">
    <property type="component" value="Unassembled WGS sequence"/>
</dbReference>
<dbReference type="EMBL" id="JAULSV010000007">
    <property type="protein sequence ID" value="KAK0639962.1"/>
    <property type="molecule type" value="Genomic_DNA"/>
</dbReference>